<proteinExistence type="predicted"/>
<dbReference type="PANTHER" id="PTHR31409">
    <property type="entry name" value="WASH COMPLEX SUBUNIT 4"/>
    <property type="match status" value="1"/>
</dbReference>
<evidence type="ECO:0000259" key="1">
    <source>
        <dbReference type="Pfam" id="PF14745"/>
    </source>
</evidence>
<dbReference type="InterPro" id="IPR027307">
    <property type="entry name" value="WASH7"/>
</dbReference>
<keyword evidence="3" id="KW-1185">Reference proteome</keyword>
<accession>A0AA36D7Q3</accession>
<organism evidence="2 3">
    <name type="scientific">Mesorhabditis spiculigera</name>
    <dbReference type="NCBI Taxonomy" id="96644"/>
    <lineage>
        <taxon>Eukaryota</taxon>
        <taxon>Metazoa</taxon>
        <taxon>Ecdysozoa</taxon>
        <taxon>Nematoda</taxon>
        <taxon>Chromadorea</taxon>
        <taxon>Rhabditida</taxon>
        <taxon>Rhabditina</taxon>
        <taxon>Rhabditomorpha</taxon>
        <taxon>Rhabditoidea</taxon>
        <taxon>Rhabditidae</taxon>
        <taxon>Mesorhabditinae</taxon>
        <taxon>Mesorhabditis</taxon>
    </lineage>
</organism>
<sequence length="189" mass="21875">MDQTRQGRACELELRRWANLLEALQSEGATNDEAPLIFEDEDEPKISAESIILRSNQTIEKCILAFATHAIEAENFLNQAVNTHFPTILLYEEMESPTQAEVVARMSRFLPALHAFADFLGRVSLMFRNLLQQIRAFYGLSQAELPNSKEWSLTRSWRTLGDLLAILMQTDEIVLHHAWVKRDWNVYRR</sequence>
<protein>
    <recommendedName>
        <fullName evidence="1">WASH complex subunit 4 N-terminal domain-containing protein</fullName>
    </recommendedName>
</protein>
<evidence type="ECO:0000313" key="3">
    <source>
        <dbReference type="Proteomes" id="UP001177023"/>
    </source>
</evidence>
<dbReference type="GO" id="GO:0071203">
    <property type="term" value="C:WASH complex"/>
    <property type="evidence" value="ECO:0007669"/>
    <property type="project" value="InterPro"/>
</dbReference>
<dbReference type="Pfam" id="PF14745">
    <property type="entry name" value="WASH-4_N"/>
    <property type="match status" value="1"/>
</dbReference>
<gene>
    <name evidence="2" type="ORF">MSPICULIGERA_LOCUS19496</name>
</gene>
<feature type="non-terminal residue" evidence="2">
    <location>
        <position position="189"/>
    </location>
</feature>
<dbReference type="AlphaFoldDB" id="A0AA36D7Q3"/>
<dbReference type="GO" id="GO:0016197">
    <property type="term" value="P:endosomal transport"/>
    <property type="evidence" value="ECO:0007669"/>
    <property type="project" value="TreeGrafter"/>
</dbReference>
<dbReference type="InterPro" id="IPR028191">
    <property type="entry name" value="WASH-4_N"/>
</dbReference>
<dbReference type="Proteomes" id="UP001177023">
    <property type="component" value="Unassembled WGS sequence"/>
</dbReference>
<dbReference type="PANTHER" id="PTHR31409:SF0">
    <property type="entry name" value="WASH COMPLEX SUBUNIT 4"/>
    <property type="match status" value="1"/>
</dbReference>
<name>A0AA36D7Q3_9BILA</name>
<feature type="domain" description="WASH complex subunit 4 N-terminal" evidence="1">
    <location>
        <begin position="41"/>
        <end position="189"/>
    </location>
</feature>
<comment type="caution">
    <text evidence="2">The sequence shown here is derived from an EMBL/GenBank/DDBJ whole genome shotgun (WGS) entry which is preliminary data.</text>
</comment>
<dbReference type="GO" id="GO:0007032">
    <property type="term" value="P:endosome organization"/>
    <property type="evidence" value="ECO:0007669"/>
    <property type="project" value="TreeGrafter"/>
</dbReference>
<reference evidence="2" key="1">
    <citation type="submission" date="2023-06" db="EMBL/GenBank/DDBJ databases">
        <authorList>
            <person name="Delattre M."/>
        </authorList>
    </citation>
    <scope>NUCLEOTIDE SEQUENCE</scope>
    <source>
        <strain evidence="2">AF72</strain>
    </source>
</reference>
<dbReference type="EMBL" id="CATQJA010002663">
    <property type="protein sequence ID" value="CAJ0581334.1"/>
    <property type="molecule type" value="Genomic_DNA"/>
</dbReference>
<dbReference type="GO" id="GO:0005768">
    <property type="term" value="C:endosome"/>
    <property type="evidence" value="ECO:0007669"/>
    <property type="project" value="TreeGrafter"/>
</dbReference>
<evidence type="ECO:0000313" key="2">
    <source>
        <dbReference type="EMBL" id="CAJ0581334.1"/>
    </source>
</evidence>